<dbReference type="GO" id="GO:0020037">
    <property type="term" value="F:heme binding"/>
    <property type="evidence" value="ECO:0007669"/>
    <property type="project" value="TreeGrafter"/>
</dbReference>
<dbReference type="GO" id="GO:0046872">
    <property type="term" value="F:metal ion binding"/>
    <property type="evidence" value="ECO:0007669"/>
    <property type="project" value="UniProtKB-KW"/>
</dbReference>
<dbReference type="Pfam" id="PF01292">
    <property type="entry name" value="Ni_hydr_CYTB"/>
    <property type="match status" value="1"/>
</dbReference>
<dbReference type="InterPro" id="IPR016174">
    <property type="entry name" value="Di-haem_cyt_TM"/>
</dbReference>
<proteinExistence type="inferred from homology"/>
<keyword evidence="7" id="KW-0479">Metal-binding</keyword>
<evidence type="ECO:0000256" key="11">
    <source>
        <dbReference type="ARBA" id="ARBA00023136"/>
    </source>
</evidence>
<keyword evidence="3" id="KW-0813">Transport</keyword>
<dbReference type="PANTHER" id="PTHR30529">
    <property type="entry name" value="CYTOCHROME B561"/>
    <property type="match status" value="1"/>
</dbReference>
<dbReference type="EMBL" id="CP017781">
    <property type="protein sequence ID" value="AOZ68521.1"/>
    <property type="molecule type" value="Genomic_DNA"/>
</dbReference>
<evidence type="ECO:0000256" key="6">
    <source>
        <dbReference type="ARBA" id="ARBA00022692"/>
    </source>
</evidence>
<gene>
    <name evidence="15" type="ORF">LPB142_03655</name>
</gene>
<evidence type="ECO:0000256" key="12">
    <source>
        <dbReference type="ARBA" id="ARBA00037975"/>
    </source>
</evidence>
<protein>
    <recommendedName>
        <fullName evidence="14">Cytochrome b561 bacterial/Ni-hydrogenase domain-containing protein</fullName>
    </recommendedName>
</protein>
<feature type="domain" description="Cytochrome b561 bacterial/Ni-hydrogenase" evidence="14">
    <location>
        <begin position="12"/>
        <end position="164"/>
    </location>
</feature>
<dbReference type="InterPro" id="IPR011577">
    <property type="entry name" value="Cyt_b561_bac/Ni-Hgenase"/>
</dbReference>
<evidence type="ECO:0000259" key="14">
    <source>
        <dbReference type="Pfam" id="PF01292"/>
    </source>
</evidence>
<keyword evidence="16" id="KW-1185">Reference proteome</keyword>
<sequence length="168" mass="18018">MSEGPMPQVKGYSATQIALHWIVAVLIALQFGLNDAIGTAFRAVMRGEEAVTGPLVPQHVFGGILILALMAWRLKLRMSRGAPLPPAEEAPPLQLVAKVTHGLLYLVTIALVISGGLAWFGKIGAAGELHEGMTGALLILIGLHVVGALYHQFVLKTNIMERMKRPLD</sequence>
<dbReference type="KEGG" id="rhp:LPB142_03655"/>
<evidence type="ECO:0000256" key="10">
    <source>
        <dbReference type="ARBA" id="ARBA00023004"/>
    </source>
</evidence>
<keyword evidence="6 13" id="KW-0812">Transmembrane</keyword>
<keyword evidence="11 13" id="KW-0472">Membrane</keyword>
<feature type="transmembrane region" description="Helical" evidence="13">
    <location>
        <begin position="12"/>
        <end position="33"/>
    </location>
</feature>
<keyword evidence="10" id="KW-0408">Iron</keyword>
<evidence type="ECO:0000256" key="13">
    <source>
        <dbReference type="SAM" id="Phobius"/>
    </source>
</evidence>
<evidence type="ECO:0000256" key="9">
    <source>
        <dbReference type="ARBA" id="ARBA00022989"/>
    </source>
</evidence>
<dbReference type="GO" id="GO:0022904">
    <property type="term" value="P:respiratory electron transport chain"/>
    <property type="evidence" value="ECO:0007669"/>
    <property type="project" value="InterPro"/>
</dbReference>
<evidence type="ECO:0000256" key="7">
    <source>
        <dbReference type="ARBA" id="ARBA00022723"/>
    </source>
</evidence>
<dbReference type="GO" id="GO:0009055">
    <property type="term" value="F:electron transfer activity"/>
    <property type="evidence" value="ECO:0007669"/>
    <property type="project" value="InterPro"/>
</dbReference>
<feature type="transmembrane region" description="Helical" evidence="13">
    <location>
        <begin position="53"/>
        <end position="72"/>
    </location>
</feature>
<evidence type="ECO:0000313" key="16">
    <source>
        <dbReference type="Proteomes" id="UP000176562"/>
    </source>
</evidence>
<keyword evidence="8" id="KW-0249">Electron transport</keyword>
<evidence type="ECO:0000256" key="4">
    <source>
        <dbReference type="ARBA" id="ARBA00022475"/>
    </source>
</evidence>
<dbReference type="Proteomes" id="UP000176562">
    <property type="component" value="Chromosome"/>
</dbReference>
<evidence type="ECO:0000256" key="3">
    <source>
        <dbReference type="ARBA" id="ARBA00022448"/>
    </source>
</evidence>
<dbReference type="InterPro" id="IPR052168">
    <property type="entry name" value="Cytochrome_b561_oxidase"/>
</dbReference>
<keyword evidence="4" id="KW-1003">Cell membrane</keyword>
<comment type="similarity">
    <text evidence="12">Belongs to the cytochrome b561 family.</text>
</comment>
<feature type="transmembrane region" description="Helical" evidence="13">
    <location>
        <begin position="133"/>
        <end position="155"/>
    </location>
</feature>
<comment type="cofactor">
    <cofactor evidence="1">
        <name>heme b</name>
        <dbReference type="ChEBI" id="CHEBI:60344"/>
    </cofactor>
</comment>
<comment type="subcellular location">
    <subcellularLocation>
        <location evidence="2">Cell membrane</location>
        <topology evidence="2">Multi-pass membrane protein</topology>
    </subcellularLocation>
</comment>
<evidence type="ECO:0000313" key="15">
    <source>
        <dbReference type="EMBL" id="AOZ68521.1"/>
    </source>
</evidence>
<organism evidence="15 16">
    <name type="scientific">Rhodobacter xanthinilyticus</name>
    <dbReference type="NCBI Taxonomy" id="1850250"/>
    <lineage>
        <taxon>Bacteria</taxon>
        <taxon>Pseudomonadati</taxon>
        <taxon>Pseudomonadota</taxon>
        <taxon>Alphaproteobacteria</taxon>
        <taxon>Rhodobacterales</taxon>
        <taxon>Rhodobacter group</taxon>
        <taxon>Rhodobacter</taxon>
    </lineage>
</organism>
<keyword evidence="9 13" id="KW-1133">Transmembrane helix</keyword>
<evidence type="ECO:0000256" key="5">
    <source>
        <dbReference type="ARBA" id="ARBA00022617"/>
    </source>
</evidence>
<accession>A0A1D9M9M1</accession>
<feature type="transmembrane region" description="Helical" evidence="13">
    <location>
        <begin position="103"/>
        <end position="121"/>
    </location>
</feature>
<reference evidence="15 16" key="1">
    <citation type="submission" date="2016-10" db="EMBL/GenBank/DDBJ databases">
        <title>Rhodobacter sp. LPB0142, isolated from sea water.</title>
        <authorList>
            <person name="Kim E."/>
            <person name="Yi H."/>
        </authorList>
    </citation>
    <scope>NUCLEOTIDE SEQUENCE [LARGE SCALE GENOMIC DNA]</scope>
    <source>
        <strain evidence="15 16">LPB0142</strain>
    </source>
</reference>
<name>A0A1D9M9M1_9RHOB</name>
<dbReference type="AlphaFoldDB" id="A0A1D9M9M1"/>
<evidence type="ECO:0000256" key="1">
    <source>
        <dbReference type="ARBA" id="ARBA00001970"/>
    </source>
</evidence>
<dbReference type="SUPFAM" id="SSF81342">
    <property type="entry name" value="Transmembrane di-heme cytochromes"/>
    <property type="match status" value="1"/>
</dbReference>
<dbReference type="GO" id="GO:0005886">
    <property type="term" value="C:plasma membrane"/>
    <property type="evidence" value="ECO:0007669"/>
    <property type="project" value="UniProtKB-SubCell"/>
</dbReference>
<keyword evidence="5" id="KW-0349">Heme</keyword>
<dbReference type="PANTHER" id="PTHR30529:SF1">
    <property type="entry name" value="CYTOCHROME B561 HOMOLOG 2"/>
    <property type="match status" value="1"/>
</dbReference>
<evidence type="ECO:0000256" key="8">
    <source>
        <dbReference type="ARBA" id="ARBA00022982"/>
    </source>
</evidence>
<evidence type="ECO:0000256" key="2">
    <source>
        <dbReference type="ARBA" id="ARBA00004651"/>
    </source>
</evidence>